<feature type="compositionally biased region" description="Polar residues" evidence="2">
    <location>
        <begin position="118"/>
        <end position="127"/>
    </location>
</feature>
<dbReference type="OrthoDB" id="6019893at2759"/>
<feature type="compositionally biased region" description="Acidic residues" evidence="2">
    <location>
        <begin position="484"/>
        <end position="494"/>
    </location>
</feature>
<feature type="region of interest" description="Disordered" evidence="2">
    <location>
        <begin position="1233"/>
        <end position="1271"/>
    </location>
</feature>
<dbReference type="InterPro" id="IPR043153">
    <property type="entry name" value="DENN_C"/>
</dbReference>
<proteinExistence type="predicted"/>
<organism evidence="4 5">
    <name type="scientific">Lentinus tigrinus ALCF2SS1-6</name>
    <dbReference type="NCBI Taxonomy" id="1328759"/>
    <lineage>
        <taxon>Eukaryota</taxon>
        <taxon>Fungi</taxon>
        <taxon>Dikarya</taxon>
        <taxon>Basidiomycota</taxon>
        <taxon>Agaricomycotina</taxon>
        <taxon>Agaricomycetes</taxon>
        <taxon>Polyporales</taxon>
        <taxon>Polyporaceae</taxon>
        <taxon>Lentinus</taxon>
    </lineage>
</organism>
<sequence length="1345" mass="146432">MPSPRTRANAPVQPLAVSATPGPPIGEKIVKSRFSEDEMPTKNHNSILSRKTTVKSNLSLRSATSTHSHTRDTTASTGGGVSAGRRHGVPRPIPAPDPIITISASGTSNRDDPHRPSFSRNPSTPSFHSGVDDELDYVTIDHPTHGPVENAVVPARNDKAARVLGIRPRQSMEPIPASNRNSVASARSAPPSVSAPPPSQSGPTMPLASLYVVSGLPKSPHTWTLADPDSVMGLHHSEGAVGRWWRPEVLGSTISPGAGGGKRKKKGKTDDGANVFSSSGHLSKQEVGKMLSKALKLSFTREVEIIASTLQPASTVHNFTFNLPAPSTPLASSPSTDMLRASVLTTNTDVSSYAYPYADDPFSRHARPSSAYLGPSNAFLSPNGHTSGARANGELGSGLNSANNGQVTYHGVCLTVWSHADAERTAAIRRTLEAGRARKESAQSLVASRMRRGHGAEGGADPTLQARRRAKMSARGPWGAGTDAETDLDPETDGEGGAVSESDYEVASTVNGHTPGESTLFLPGDTVFWLPYALTLVSRYPIYDLMRDYLTLSWARFSKDVQSHTLQISKILSHPAPRPGELVRLDASSATGSSGAETSLEVVARFPGGLDFGRGLVDVNFTMWPLFKCLNIDNILTICELALAPTGRILFFSRHPAMLGIAVLTIKYLVELRGWSGVALSAVHSRDAKIYIDDPGPWIIGLATEARYAVRPPPEVCVVDLDINYLNCASPPSGVVSAKQQRDRYRQKLLAAFEPHYHPDHCVPSEFKEAFPAGRFRPVCKIQAKRGAASTAVADMVKPPEWWHSTRIIQAFDSVLADKLKKPSLLKRISSFGSVRTPPRLTVAEQHIQLSIRKRASAFVDARDDLETKIGRLSRRLNFLMTESDLWRDKFVTFEQYAEKLSVEASDLRAKINKEQRETKRLSSMITLTAAEKSKLQNQLQETEQAHKAALEELEEMRATMEKMEEERSEMIAEVEAQIERALAHMAVDVDDSDYGGSRPSSRMSSRSAPSTYRRPSDSRSRPLRSFSTESTLAESFADGDDLIKTERVTNTVMEEDEPEEGASEKEKKKKRFSAADVDMQQDGMKAVDEGISQKSDKIAQKVLQIQRKLESALSADAYRRSLDSQASESELSESTNRMRARRAKASHRKNRSITDSDARSGTGRSTPVRRGSGATATSPRDPSFSASESETKTEIAPEERRVRPHVVTSKQTLDVNNLRKIPSTASISAISPQAVTPSTPSLTPGASAVTDDEETDFQSAYSTSPRGSYGSFEHYAVKTYQQDEHSEQGTPTRVVGDHLDEFGTHQDMSLKARERNFSTSTATNVRTHARLTTRASEDTVGGRA</sequence>
<feature type="compositionally biased region" description="Basic and acidic residues" evidence="2">
    <location>
        <begin position="1190"/>
        <end position="1202"/>
    </location>
</feature>
<dbReference type="Gene3D" id="3.40.50.11500">
    <property type="match status" value="1"/>
</dbReference>
<dbReference type="SMART" id="SM00799">
    <property type="entry name" value="DENN"/>
    <property type="match status" value="1"/>
</dbReference>
<feature type="compositionally biased region" description="Polar residues" evidence="2">
    <location>
        <begin position="1234"/>
        <end position="1245"/>
    </location>
</feature>
<evidence type="ECO:0000256" key="2">
    <source>
        <dbReference type="SAM" id="MobiDB-lite"/>
    </source>
</evidence>
<dbReference type="InterPro" id="IPR001194">
    <property type="entry name" value="cDENN_dom"/>
</dbReference>
<dbReference type="Proteomes" id="UP000313359">
    <property type="component" value="Unassembled WGS sequence"/>
</dbReference>
<feature type="compositionally biased region" description="Low complexity" evidence="2">
    <location>
        <begin position="176"/>
        <end position="192"/>
    </location>
</feature>
<dbReference type="GO" id="GO:0031410">
    <property type="term" value="C:cytoplasmic vesicle"/>
    <property type="evidence" value="ECO:0007669"/>
    <property type="project" value="TreeGrafter"/>
</dbReference>
<evidence type="ECO:0000259" key="3">
    <source>
        <dbReference type="PROSITE" id="PS50211"/>
    </source>
</evidence>
<feature type="compositionally biased region" description="Polar residues" evidence="2">
    <location>
        <begin position="42"/>
        <end position="67"/>
    </location>
</feature>
<gene>
    <name evidence="4" type="ORF">L227DRAFT_521855</name>
</gene>
<evidence type="ECO:0000313" key="5">
    <source>
        <dbReference type="Proteomes" id="UP000313359"/>
    </source>
</evidence>
<evidence type="ECO:0000313" key="4">
    <source>
        <dbReference type="EMBL" id="RPD62924.1"/>
    </source>
</evidence>
<feature type="compositionally biased region" description="Low complexity" evidence="2">
    <location>
        <begin position="998"/>
        <end position="1014"/>
    </location>
</feature>
<reference evidence="4" key="1">
    <citation type="journal article" date="2018" name="Genome Biol. Evol.">
        <title>Genomics and development of Lentinus tigrinus, a white-rot wood-decaying mushroom with dimorphic fruiting bodies.</title>
        <authorList>
            <person name="Wu B."/>
            <person name="Xu Z."/>
            <person name="Knudson A."/>
            <person name="Carlson A."/>
            <person name="Chen N."/>
            <person name="Kovaka S."/>
            <person name="LaButti K."/>
            <person name="Lipzen A."/>
            <person name="Pennachio C."/>
            <person name="Riley R."/>
            <person name="Schakwitz W."/>
            <person name="Umezawa K."/>
            <person name="Ohm R.A."/>
            <person name="Grigoriev I.V."/>
            <person name="Nagy L.G."/>
            <person name="Gibbons J."/>
            <person name="Hibbett D."/>
        </authorList>
    </citation>
    <scope>NUCLEOTIDE SEQUENCE [LARGE SCALE GENOMIC DNA]</scope>
    <source>
        <strain evidence="4">ALCF2SS1-6</strain>
    </source>
</reference>
<protein>
    <recommendedName>
        <fullName evidence="3">UDENN domain-containing protein</fullName>
    </recommendedName>
</protein>
<feature type="region of interest" description="Disordered" evidence="2">
    <location>
        <begin position="447"/>
        <end position="499"/>
    </location>
</feature>
<feature type="compositionally biased region" description="Polar residues" evidence="2">
    <location>
        <begin position="1258"/>
        <end position="1267"/>
    </location>
</feature>
<accession>A0A5C2SI39</accession>
<feature type="domain" description="UDENN" evidence="3">
    <location>
        <begin position="453"/>
        <end position="843"/>
    </location>
</feature>
<feature type="region of interest" description="Disordered" evidence="2">
    <location>
        <begin position="991"/>
        <end position="1096"/>
    </location>
</feature>
<feature type="compositionally biased region" description="Basic and acidic residues" evidence="2">
    <location>
        <begin position="28"/>
        <end position="41"/>
    </location>
</feature>
<feature type="region of interest" description="Disordered" evidence="2">
    <location>
        <begin position="252"/>
        <end position="280"/>
    </location>
</feature>
<feature type="region of interest" description="Disordered" evidence="2">
    <location>
        <begin position="1111"/>
        <end position="1209"/>
    </location>
</feature>
<feature type="compositionally biased region" description="Basic residues" evidence="2">
    <location>
        <begin position="1139"/>
        <end position="1152"/>
    </location>
</feature>
<feature type="region of interest" description="Disordered" evidence="2">
    <location>
        <begin position="1314"/>
        <end position="1345"/>
    </location>
</feature>
<feature type="compositionally biased region" description="Polar residues" evidence="2">
    <location>
        <begin position="1124"/>
        <end position="1138"/>
    </location>
</feature>
<dbReference type="PANTHER" id="PTHR12296">
    <property type="entry name" value="DENN DOMAIN-CONTAINING PROTEIN 4"/>
    <property type="match status" value="1"/>
</dbReference>
<feature type="compositionally biased region" description="Polar residues" evidence="2">
    <location>
        <begin position="1175"/>
        <end position="1189"/>
    </location>
</feature>
<keyword evidence="5" id="KW-1185">Reference proteome</keyword>
<dbReference type="EMBL" id="ML122257">
    <property type="protein sequence ID" value="RPD62924.1"/>
    <property type="molecule type" value="Genomic_DNA"/>
</dbReference>
<name>A0A5C2SI39_9APHY</name>
<dbReference type="InterPro" id="IPR037516">
    <property type="entry name" value="Tripartite_DENN"/>
</dbReference>
<feature type="coiled-coil region" evidence="1">
    <location>
        <begin position="863"/>
        <end position="981"/>
    </location>
</feature>
<dbReference type="InterPro" id="IPR051696">
    <property type="entry name" value="DENN_Domain_GEFs"/>
</dbReference>
<feature type="compositionally biased region" description="Polar residues" evidence="2">
    <location>
        <begin position="1318"/>
        <end position="1327"/>
    </location>
</feature>
<feature type="region of interest" description="Disordered" evidence="2">
    <location>
        <begin position="167"/>
        <end position="202"/>
    </location>
</feature>
<feature type="region of interest" description="Disordered" evidence="2">
    <location>
        <begin position="1"/>
        <end position="131"/>
    </location>
</feature>
<dbReference type="Pfam" id="PF02141">
    <property type="entry name" value="DENN"/>
    <property type="match status" value="1"/>
</dbReference>
<dbReference type="GO" id="GO:0032483">
    <property type="term" value="P:regulation of Rab protein signal transduction"/>
    <property type="evidence" value="ECO:0007669"/>
    <property type="project" value="TreeGrafter"/>
</dbReference>
<evidence type="ECO:0000256" key="1">
    <source>
        <dbReference type="SAM" id="Coils"/>
    </source>
</evidence>
<dbReference type="PROSITE" id="PS50211">
    <property type="entry name" value="DENN"/>
    <property type="match status" value="1"/>
</dbReference>
<dbReference type="PANTHER" id="PTHR12296:SF31">
    <property type="entry name" value="DENN (AEX-3) DOMAIN PROTEIN (AFU_ORTHOLOGUE AFUA_6G11200)"/>
    <property type="match status" value="1"/>
</dbReference>
<keyword evidence="1" id="KW-0175">Coiled coil</keyword>
<dbReference type="STRING" id="1328759.A0A5C2SI39"/>